<name>A0A921UJH6_SORBI</name>
<proteinExistence type="predicted"/>
<protein>
    <submittedName>
        <fullName evidence="1">Uncharacterized protein</fullName>
    </submittedName>
</protein>
<evidence type="ECO:0000313" key="2">
    <source>
        <dbReference type="Proteomes" id="UP000807115"/>
    </source>
</evidence>
<reference evidence="1" key="2">
    <citation type="submission" date="2020-10" db="EMBL/GenBank/DDBJ databases">
        <authorList>
            <person name="Cooper E.A."/>
            <person name="Brenton Z.W."/>
            <person name="Flinn B.S."/>
            <person name="Jenkins J."/>
            <person name="Shu S."/>
            <person name="Flowers D."/>
            <person name="Luo F."/>
            <person name="Wang Y."/>
            <person name="Xia P."/>
            <person name="Barry K."/>
            <person name="Daum C."/>
            <person name="Lipzen A."/>
            <person name="Yoshinaga Y."/>
            <person name="Schmutz J."/>
            <person name="Saski C."/>
            <person name="Vermerris W."/>
            <person name="Kresovich S."/>
        </authorList>
    </citation>
    <scope>NUCLEOTIDE SEQUENCE</scope>
</reference>
<sequence length="50" mass="5643">MCLTNRSCRICHACKEDTGADQLAWHLLARSRGGLLGSRIFFQQAHKRQG</sequence>
<comment type="caution">
    <text evidence="1">The sequence shown here is derived from an EMBL/GenBank/DDBJ whole genome shotgun (WGS) entry which is preliminary data.</text>
</comment>
<organism evidence="1 2">
    <name type="scientific">Sorghum bicolor</name>
    <name type="common">Sorghum</name>
    <name type="synonym">Sorghum vulgare</name>
    <dbReference type="NCBI Taxonomy" id="4558"/>
    <lineage>
        <taxon>Eukaryota</taxon>
        <taxon>Viridiplantae</taxon>
        <taxon>Streptophyta</taxon>
        <taxon>Embryophyta</taxon>
        <taxon>Tracheophyta</taxon>
        <taxon>Spermatophyta</taxon>
        <taxon>Magnoliopsida</taxon>
        <taxon>Liliopsida</taxon>
        <taxon>Poales</taxon>
        <taxon>Poaceae</taxon>
        <taxon>PACMAD clade</taxon>
        <taxon>Panicoideae</taxon>
        <taxon>Andropogonodae</taxon>
        <taxon>Andropogoneae</taxon>
        <taxon>Sorghinae</taxon>
        <taxon>Sorghum</taxon>
    </lineage>
</organism>
<accession>A0A921UJH6</accession>
<dbReference type="AlphaFoldDB" id="A0A921UJH6"/>
<dbReference type="EMBL" id="CM027683">
    <property type="protein sequence ID" value="KAG0532076.1"/>
    <property type="molecule type" value="Genomic_DNA"/>
</dbReference>
<reference evidence="1" key="1">
    <citation type="journal article" date="2019" name="BMC Genomics">
        <title>A new reference genome for Sorghum bicolor reveals high levels of sequence similarity between sweet and grain genotypes: implications for the genetics of sugar metabolism.</title>
        <authorList>
            <person name="Cooper E.A."/>
            <person name="Brenton Z.W."/>
            <person name="Flinn B.S."/>
            <person name="Jenkins J."/>
            <person name="Shu S."/>
            <person name="Flowers D."/>
            <person name="Luo F."/>
            <person name="Wang Y."/>
            <person name="Xia P."/>
            <person name="Barry K."/>
            <person name="Daum C."/>
            <person name="Lipzen A."/>
            <person name="Yoshinaga Y."/>
            <person name="Schmutz J."/>
            <person name="Saski C."/>
            <person name="Vermerris W."/>
            <person name="Kresovich S."/>
        </authorList>
    </citation>
    <scope>NUCLEOTIDE SEQUENCE</scope>
</reference>
<evidence type="ECO:0000313" key="1">
    <source>
        <dbReference type="EMBL" id="KAG0532076.1"/>
    </source>
</evidence>
<dbReference type="Proteomes" id="UP000807115">
    <property type="component" value="Chromosome 4"/>
</dbReference>
<gene>
    <name evidence="1" type="ORF">BDA96_04G076700</name>
</gene>